<dbReference type="Pfam" id="PF05154">
    <property type="entry name" value="TM2"/>
    <property type="match status" value="1"/>
</dbReference>
<reference evidence="11 12" key="2">
    <citation type="submission" date="2018-10" db="EMBL/GenBank/DDBJ databases">
        <authorList>
            <consortium name="Pathogen Informatics"/>
        </authorList>
    </citation>
    <scope>NUCLEOTIDE SEQUENCE [LARGE SCALE GENOMIC DNA]</scope>
</reference>
<reference evidence="13" key="1">
    <citation type="submission" date="2017-02" db="UniProtKB">
        <authorList>
            <consortium name="WormBaseParasite"/>
        </authorList>
    </citation>
    <scope>IDENTIFICATION</scope>
</reference>
<sequence>MDAFSVFMIILHCYLCVSKADEKLSPASPSYQPCSEVSSANVHCIFNSTCRYGQTVDVACKSLVPCQFSDGAKDSIHFRKATCRYCHQLTNETDFICKPSKSDCTQPGVARSFYVAECRAQPSVICMGRKEFLRMRPCTRKSGKSYVTTVILSLFLGGLGADRFYLGMWREGLGKLFTFGGLGVWSVIDFILIFVGYICPPDDMAYWGTVPPD</sequence>
<keyword evidence="12" id="KW-1185">Reference proteome</keyword>
<keyword evidence="7" id="KW-0325">Glycoprotein</keyword>
<feature type="transmembrane region" description="Helical" evidence="8">
    <location>
        <begin position="146"/>
        <end position="165"/>
    </location>
</feature>
<comment type="subcellular location">
    <subcellularLocation>
        <location evidence="1">Membrane</location>
        <topology evidence="1">Multi-pass membrane protein</topology>
    </subcellularLocation>
</comment>
<keyword evidence="3 8" id="KW-0812">Transmembrane</keyword>
<evidence type="ECO:0000256" key="9">
    <source>
        <dbReference type="SAM" id="SignalP"/>
    </source>
</evidence>
<dbReference type="InterPro" id="IPR007829">
    <property type="entry name" value="TM2"/>
</dbReference>
<accession>A0A0R3UFB7</accession>
<evidence type="ECO:0000313" key="13">
    <source>
        <dbReference type="WBParaSite" id="MCOS_0000578501-mRNA-1"/>
    </source>
</evidence>
<evidence type="ECO:0000256" key="7">
    <source>
        <dbReference type="ARBA" id="ARBA00023180"/>
    </source>
</evidence>
<keyword evidence="4 9" id="KW-0732">Signal</keyword>
<dbReference type="OrthoDB" id="10257855at2759"/>
<dbReference type="EMBL" id="UXSR01005213">
    <property type="protein sequence ID" value="VDD79783.1"/>
    <property type="molecule type" value="Genomic_DNA"/>
</dbReference>
<evidence type="ECO:0000256" key="6">
    <source>
        <dbReference type="ARBA" id="ARBA00023136"/>
    </source>
</evidence>
<dbReference type="PANTHER" id="PTHR21016">
    <property type="entry name" value="BETA-AMYLOID BINDING PROTEIN-RELATED"/>
    <property type="match status" value="1"/>
</dbReference>
<evidence type="ECO:0000256" key="4">
    <source>
        <dbReference type="ARBA" id="ARBA00022729"/>
    </source>
</evidence>
<feature type="chain" id="PRO_5043132345" evidence="9">
    <location>
        <begin position="21"/>
        <end position="213"/>
    </location>
</feature>
<evidence type="ECO:0000256" key="1">
    <source>
        <dbReference type="ARBA" id="ARBA00004141"/>
    </source>
</evidence>
<evidence type="ECO:0000313" key="12">
    <source>
        <dbReference type="Proteomes" id="UP000267029"/>
    </source>
</evidence>
<evidence type="ECO:0000313" key="11">
    <source>
        <dbReference type="EMBL" id="VDD79783.1"/>
    </source>
</evidence>
<feature type="signal peptide" evidence="9">
    <location>
        <begin position="1"/>
        <end position="20"/>
    </location>
</feature>
<evidence type="ECO:0000259" key="10">
    <source>
        <dbReference type="Pfam" id="PF05154"/>
    </source>
</evidence>
<dbReference type="Proteomes" id="UP000267029">
    <property type="component" value="Unassembled WGS sequence"/>
</dbReference>
<dbReference type="InterPro" id="IPR050932">
    <property type="entry name" value="TM2D1-3-like"/>
</dbReference>
<organism evidence="13">
    <name type="scientific">Mesocestoides corti</name>
    <name type="common">Flatworm</name>
    <dbReference type="NCBI Taxonomy" id="53468"/>
    <lineage>
        <taxon>Eukaryota</taxon>
        <taxon>Metazoa</taxon>
        <taxon>Spiralia</taxon>
        <taxon>Lophotrochozoa</taxon>
        <taxon>Platyhelminthes</taxon>
        <taxon>Cestoda</taxon>
        <taxon>Eucestoda</taxon>
        <taxon>Cyclophyllidea</taxon>
        <taxon>Mesocestoididae</taxon>
        <taxon>Mesocestoides</taxon>
    </lineage>
</organism>
<protein>
    <submittedName>
        <fullName evidence="13">TM2 domain-containing protein</fullName>
    </submittedName>
</protein>
<keyword evidence="5 8" id="KW-1133">Transmembrane helix</keyword>
<evidence type="ECO:0000256" key="3">
    <source>
        <dbReference type="ARBA" id="ARBA00022692"/>
    </source>
</evidence>
<keyword evidence="6 8" id="KW-0472">Membrane</keyword>
<gene>
    <name evidence="11" type="ORF">MCOS_LOCUS5786</name>
</gene>
<dbReference type="AlphaFoldDB" id="A0A0R3UFB7"/>
<proteinExistence type="inferred from homology"/>
<feature type="transmembrane region" description="Helical" evidence="8">
    <location>
        <begin position="177"/>
        <end position="198"/>
    </location>
</feature>
<feature type="domain" description="TM2" evidence="10">
    <location>
        <begin position="143"/>
        <end position="191"/>
    </location>
</feature>
<dbReference type="GO" id="GO:0016020">
    <property type="term" value="C:membrane"/>
    <property type="evidence" value="ECO:0007669"/>
    <property type="project" value="UniProtKB-SubCell"/>
</dbReference>
<dbReference type="STRING" id="53468.A0A0R3UFB7"/>
<dbReference type="PANTHER" id="PTHR21016:SF7">
    <property type="entry name" value="TM2 DOMAIN-CONTAINING PROTEIN 3"/>
    <property type="match status" value="1"/>
</dbReference>
<evidence type="ECO:0000256" key="2">
    <source>
        <dbReference type="ARBA" id="ARBA00008284"/>
    </source>
</evidence>
<evidence type="ECO:0000256" key="5">
    <source>
        <dbReference type="ARBA" id="ARBA00022989"/>
    </source>
</evidence>
<comment type="similarity">
    <text evidence="2">Belongs to the TM2 family.</text>
</comment>
<name>A0A0R3UFB7_MESCO</name>
<dbReference type="WBParaSite" id="MCOS_0000578501-mRNA-1">
    <property type="protein sequence ID" value="MCOS_0000578501-mRNA-1"/>
    <property type="gene ID" value="MCOS_0000578501"/>
</dbReference>
<evidence type="ECO:0000256" key="8">
    <source>
        <dbReference type="SAM" id="Phobius"/>
    </source>
</evidence>